<comment type="caution">
    <text evidence="1">The sequence shown here is derived from an EMBL/GenBank/DDBJ whole genome shotgun (WGS) entry which is preliminary data.</text>
</comment>
<keyword evidence="2" id="KW-1185">Reference proteome</keyword>
<sequence length="69" mass="8057">MTVILRKSIYMCHEFACVFMDVISVLTSAVRYYSLLTRQQRRSTVTSTARYSYSYSYPPLSSMAARLER</sequence>
<gene>
    <name evidence="1" type="ORF">Pint_35006</name>
</gene>
<accession>A0ACC0Y074</accession>
<reference evidence="2" key="1">
    <citation type="journal article" date="2023" name="G3 (Bethesda)">
        <title>Genome assembly and association tests identify interacting loci associated with vigor, precocity, and sex in interspecific pistachio rootstocks.</title>
        <authorList>
            <person name="Palmer W."/>
            <person name="Jacygrad E."/>
            <person name="Sagayaradj S."/>
            <person name="Cavanaugh K."/>
            <person name="Han R."/>
            <person name="Bertier L."/>
            <person name="Beede B."/>
            <person name="Kafkas S."/>
            <person name="Golino D."/>
            <person name="Preece J."/>
            <person name="Michelmore R."/>
        </authorList>
    </citation>
    <scope>NUCLEOTIDE SEQUENCE [LARGE SCALE GENOMIC DNA]</scope>
</reference>
<protein>
    <submittedName>
        <fullName evidence="1">Uncharacterized protein</fullName>
    </submittedName>
</protein>
<evidence type="ECO:0000313" key="1">
    <source>
        <dbReference type="EMBL" id="KAJ0027538.1"/>
    </source>
</evidence>
<dbReference type="Proteomes" id="UP001163603">
    <property type="component" value="Chromosome 9"/>
</dbReference>
<dbReference type="EMBL" id="CM047744">
    <property type="protein sequence ID" value="KAJ0027538.1"/>
    <property type="molecule type" value="Genomic_DNA"/>
</dbReference>
<evidence type="ECO:0000313" key="2">
    <source>
        <dbReference type="Proteomes" id="UP001163603"/>
    </source>
</evidence>
<organism evidence="1 2">
    <name type="scientific">Pistacia integerrima</name>
    <dbReference type="NCBI Taxonomy" id="434235"/>
    <lineage>
        <taxon>Eukaryota</taxon>
        <taxon>Viridiplantae</taxon>
        <taxon>Streptophyta</taxon>
        <taxon>Embryophyta</taxon>
        <taxon>Tracheophyta</taxon>
        <taxon>Spermatophyta</taxon>
        <taxon>Magnoliopsida</taxon>
        <taxon>eudicotyledons</taxon>
        <taxon>Gunneridae</taxon>
        <taxon>Pentapetalae</taxon>
        <taxon>rosids</taxon>
        <taxon>malvids</taxon>
        <taxon>Sapindales</taxon>
        <taxon>Anacardiaceae</taxon>
        <taxon>Pistacia</taxon>
    </lineage>
</organism>
<name>A0ACC0Y074_9ROSI</name>
<proteinExistence type="predicted"/>